<organism evidence="1 2">
    <name type="scientific">Parvibium lacunae</name>
    <dbReference type="NCBI Taxonomy" id="1888893"/>
    <lineage>
        <taxon>Bacteria</taxon>
        <taxon>Pseudomonadati</taxon>
        <taxon>Pseudomonadota</taxon>
        <taxon>Betaproteobacteria</taxon>
        <taxon>Burkholderiales</taxon>
        <taxon>Alcaligenaceae</taxon>
        <taxon>Parvibium</taxon>
    </lineage>
</organism>
<accession>A0A368L8P8</accession>
<dbReference type="Proteomes" id="UP000252357">
    <property type="component" value="Unassembled WGS sequence"/>
</dbReference>
<dbReference type="InterPro" id="IPR042268">
    <property type="entry name" value="BamC_C"/>
</dbReference>
<dbReference type="InterPro" id="IPR010653">
    <property type="entry name" value="NlpB/DapX"/>
</dbReference>
<dbReference type="AlphaFoldDB" id="A0A368L8P8"/>
<name>A0A368L8P8_9BURK</name>
<dbReference type="Pfam" id="PF06804">
    <property type="entry name" value="Lipoprotein_18"/>
    <property type="match status" value="1"/>
</dbReference>
<proteinExistence type="predicted"/>
<dbReference type="EMBL" id="QPGB01000001">
    <property type="protein sequence ID" value="RCS59932.1"/>
    <property type="molecule type" value="Genomic_DNA"/>
</dbReference>
<evidence type="ECO:0000313" key="2">
    <source>
        <dbReference type="Proteomes" id="UP000252357"/>
    </source>
</evidence>
<protein>
    <submittedName>
        <fullName evidence="1">Outer membrane protein assembly factor BamC</fullName>
    </submittedName>
</protein>
<dbReference type="Gene3D" id="3.30.310.170">
    <property type="entry name" value="Outer membrane protein assembly factor BamC"/>
    <property type="match status" value="1"/>
</dbReference>
<reference evidence="1 2" key="1">
    <citation type="journal article" date="2018" name="Int. J. Syst. Evol. Microbiol.">
        <title>Parvibium lacunae gen. nov., sp. nov., a new member of the family Alcaligenaceae isolated from a freshwater pond.</title>
        <authorList>
            <person name="Chen W.M."/>
            <person name="Xie P.B."/>
            <person name="Hsu M.Y."/>
            <person name="Sheu S.Y."/>
        </authorList>
    </citation>
    <scope>NUCLEOTIDE SEQUENCE [LARGE SCALE GENOMIC DNA]</scope>
    <source>
        <strain evidence="1 2">KMB9</strain>
    </source>
</reference>
<dbReference type="RefSeq" id="WP_114402082.1">
    <property type="nucleotide sequence ID" value="NZ_QPGB01000001.1"/>
</dbReference>
<evidence type="ECO:0000313" key="1">
    <source>
        <dbReference type="EMBL" id="RCS59932.1"/>
    </source>
</evidence>
<comment type="caution">
    <text evidence="1">The sequence shown here is derived from an EMBL/GenBank/DDBJ whole genome shotgun (WGS) entry which is preliminary data.</text>
</comment>
<keyword evidence="2" id="KW-1185">Reference proteome</keyword>
<gene>
    <name evidence="1" type="ORF">DU000_02640</name>
</gene>
<dbReference type="OrthoDB" id="5291099at2"/>
<sequence>MAISILLMGCGSYDNLSKKGEIQYKSAGKSKTLDVPPDLTSLPAEERFTVPQGPNRATATFSGFVKGKENAPTQVDGKNVAPTFNAARIERAGTQRWLVVNQPVEKVWLEVKAFWLDNGFLLNIDQPELGIMETDWAENRAKIPQDIIRRTIGKVFDGLWSTSERDKYRTRIERNGQGAEIFITHRGMQEVVNSKQDSSIWQPRDSDPELEVEFLRRLLLRFGDDEQTAKAKVIANPTDAPSRADFVPSAQNQNAYLLVKEPFERAWRRAGLALDRVGFTVEDRNRADGIYFVRYVDPDESGELEKRRGFFEKIFVAKDNKQQQQQFQIKLTTEAGEVTRLDVRPVKVNPDNQAVAERILKLLQDQLK</sequence>